<name>A0A2R5G8I1_9STRA</name>
<feature type="transmembrane region" description="Helical" evidence="1">
    <location>
        <begin position="56"/>
        <end position="75"/>
    </location>
</feature>
<keyword evidence="3" id="KW-1185">Reference proteome</keyword>
<dbReference type="Proteomes" id="UP000241890">
    <property type="component" value="Unassembled WGS sequence"/>
</dbReference>
<reference evidence="2 3" key="1">
    <citation type="submission" date="2017-12" db="EMBL/GenBank/DDBJ databases">
        <title>Sequencing, de novo assembly and annotation of complete genome of a new Thraustochytrid species, strain FCC1311.</title>
        <authorList>
            <person name="Sedici K."/>
            <person name="Godart F."/>
            <person name="Aiese Cigliano R."/>
            <person name="Sanseverino W."/>
            <person name="Barakat M."/>
            <person name="Ortet P."/>
            <person name="Marechal E."/>
            <person name="Cagnac O."/>
            <person name="Amato A."/>
        </authorList>
    </citation>
    <scope>NUCLEOTIDE SEQUENCE [LARGE SCALE GENOMIC DNA]</scope>
</reference>
<gene>
    <name evidence="2" type="ORF">FCC1311_035792</name>
</gene>
<comment type="caution">
    <text evidence="2">The sequence shown here is derived from an EMBL/GenBank/DDBJ whole genome shotgun (WGS) entry which is preliminary data.</text>
</comment>
<proteinExistence type="predicted"/>
<sequence>MAPARGEGPEDIVVSVRIEQQHISRDDDGEMARKTWTSPYEDVVVPKDNCSVVGAVNLNGLVLFAFILVSLSWALDEIWDAFHAQDAHENFLGGILAASGGHASLAFLARCALAVCVFFVVAIWSTSAYIKFKYLTPHGKDRPCPNW</sequence>
<keyword evidence="1" id="KW-0472">Membrane</keyword>
<accession>A0A2R5G8I1</accession>
<keyword evidence="1" id="KW-0812">Transmembrane</keyword>
<evidence type="ECO:0000313" key="2">
    <source>
        <dbReference type="EMBL" id="GBG27357.1"/>
    </source>
</evidence>
<organism evidence="2 3">
    <name type="scientific">Hondaea fermentalgiana</name>
    <dbReference type="NCBI Taxonomy" id="2315210"/>
    <lineage>
        <taxon>Eukaryota</taxon>
        <taxon>Sar</taxon>
        <taxon>Stramenopiles</taxon>
        <taxon>Bigyra</taxon>
        <taxon>Labyrinthulomycetes</taxon>
        <taxon>Thraustochytrida</taxon>
        <taxon>Thraustochytriidae</taxon>
        <taxon>Hondaea</taxon>
    </lineage>
</organism>
<protein>
    <submittedName>
        <fullName evidence="2">Uncharacterized protein</fullName>
    </submittedName>
</protein>
<evidence type="ECO:0000256" key="1">
    <source>
        <dbReference type="SAM" id="Phobius"/>
    </source>
</evidence>
<dbReference type="InParanoid" id="A0A2R5G8I1"/>
<dbReference type="AlphaFoldDB" id="A0A2R5G8I1"/>
<dbReference type="EMBL" id="BEYU01000030">
    <property type="protein sequence ID" value="GBG27357.1"/>
    <property type="molecule type" value="Genomic_DNA"/>
</dbReference>
<feature type="transmembrane region" description="Helical" evidence="1">
    <location>
        <begin position="95"/>
        <end position="124"/>
    </location>
</feature>
<keyword evidence="1" id="KW-1133">Transmembrane helix</keyword>
<evidence type="ECO:0000313" key="3">
    <source>
        <dbReference type="Proteomes" id="UP000241890"/>
    </source>
</evidence>